<dbReference type="Proteomes" id="UP001230188">
    <property type="component" value="Unassembled WGS sequence"/>
</dbReference>
<gene>
    <name evidence="4" type="ORF">CTAYLR_003402</name>
</gene>
<feature type="domain" description="Exostosin GT47" evidence="3">
    <location>
        <begin position="246"/>
        <end position="324"/>
    </location>
</feature>
<evidence type="ECO:0000313" key="5">
    <source>
        <dbReference type="Proteomes" id="UP001230188"/>
    </source>
</evidence>
<keyword evidence="2" id="KW-0732">Signal</keyword>
<keyword evidence="5" id="KW-1185">Reference proteome</keyword>
<evidence type="ECO:0000313" key="4">
    <source>
        <dbReference type="EMBL" id="KAJ8599733.1"/>
    </source>
</evidence>
<organism evidence="4 5">
    <name type="scientific">Chrysophaeum taylorii</name>
    <dbReference type="NCBI Taxonomy" id="2483200"/>
    <lineage>
        <taxon>Eukaryota</taxon>
        <taxon>Sar</taxon>
        <taxon>Stramenopiles</taxon>
        <taxon>Ochrophyta</taxon>
        <taxon>Pelagophyceae</taxon>
        <taxon>Pelagomonadales</taxon>
        <taxon>Pelagomonadaceae</taxon>
        <taxon>Chrysophaeum</taxon>
    </lineage>
</organism>
<dbReference type="InterPro" id="IPR040911">
    <property type="entry name" value="Exostosin_GT47"/>
</dbReference>
<evidence type="ECO:0000259" key="3">
    <source>
        <dbReference type="Pfam" id="PF03016"/>
    </source>
</evidence>
<evidence type="ECO:0000256" key="1">
    <source>
        <dbReference type="ARBA" id="ARBA00010271"/>
    </source>
</evidence>
<protein>
    <recommendedName>
        <fullName evidence="3">Exostosin GT47 domain-containing protein</fullName>
    </recommendedName>
</protein>
<feature type="signal peptide" evidence="2">
    <location>
        <begin position="1"/>
        <end position="15"/>
    </location>
</feature>
<sequence>MPSATAVLLLGSVSGFTFVEWLYPNWDKPDCWFETECFRLKEGEFGPQIKGGRRPPFNRADGLVGDTFFGYPAFYVRNHLEGRAKWDVRSFNMTVFEKFNRLPLRHWKSPYLLFFKPTFCGWDRTCPPLIEHLINNRTDIIWVGHDLGGMKLHHPGLLVPGITIPGELASSIYHAWRYKGKPQYPHKNLVTFQGKCPSKHHAHQWYMNYSIRGELNRIFNVVNKQNYGWEPRPGLPPGVNFSCSGRQKGRYSSEERRRIYYDILNTDYALVPRGDERWSFRFLEAIGAGAVPVIVADGLTLPLEHLIDWDNIVVRIPEAAVVQMRDYRDFLPWLPTGAELRVRYEAVRQLNARYFADGDTLVWAFDIALTRYIETRQRFKWSNRVEDPQEEINNELGLYDLSPPGADKNTEDKEAQYRTWLETWTKSREDRDS</sequence>
<dbReference type="Pfam" id="PF03016">
    <property type="entry name" value="Exostosin_GT47"/>
    <property type="match status" value="1"/>
</dbReference>
<proteinExistence type="inferred from homology"/>
<dbReference type="EMBL" id="JAQMWT010000546">
    <property type="protein sequence ID" value="KAJ8599733.1"/>
    <property type="molecule type" value="Genomic_DNA"/>
</dbReference>
<reference evidence="4" key="1">
    <citation type="submission" date="2023-01" db="EMBL/GenBank/DDBJ databases">
        <title>Metagenome sequencing of chrysophaentin producing Chrysophaeum taylorii.</title>
        <authorList>
            <person name="Davison J."/>
            <person name="Bewley C."/>
        </authorList>
    </citation>
    <scope>NUCLEOTIDE SEQUENCE</scope>
    <source>
        <strain evidence="4">NIES-1699</strain>
    </source>
</reference>
<dbReference type="PANTHER" id="PTHR11062">
    <property type="entry name" value="EXOSTOSIN HEPARAN SULFATE GLYCOSYLTRANSFERASE -RELATED"/>
    <property type="match status" value="1"/>
</dbReference>
<dbReference type="InterPro" id="IPR004263">
    <property type="entry name" value="Exostosin"/>
</dbReference>
<dbReference type="GO" id="GO:0016757">
    <property type="term" value="F:glycosyltransferase activity"/>
    <property type="evidence" value="ECO:0007669"/>
    <property type="project" value="InterPro"/>
</dbReference>
<accession>A0AAD7U7V5</accession>
<comment type="similarity">
    <text evidence="1">Belongs to the glycosyltransferase 47 family.</text>
</comment>
<name>A0AAD7U7V5_9STRA</name>
<comment type="caution">
    <text evidence="4">The sequence shown here is derived from an EMBL/GenBank/DDBJ whole genome shotgun (WGS) entry which is preliminary data.</text>
</comment>
<feature type="chain" id="PRO_5042118854" description="Exostosin GT47 domain-containing protein" evidence="2">
    <location>
        <begin position="16"/>
        <end position="433"/>
    </location>
</feature>
<dbReference type="AlphaFoldDB" id="A0AAD7U7V5"/>
<evidence type="ECO:0000256" key="2">
    <source>
        <dbReference type="SAM" id="SignalP"/>
    </source>
</evidence>